<organism evidence="9 10">
    <name type="scientific">Bionectria ochroleuca</name>
    <name type="common">Gliocladium roseum</name>
    <dbReference type="NCBI Taxonomy" id="29856"/>
    <lineage>
        <taxon>Eukaryota</taxon>
        <taxon>Fungi</taxon>
        <taxon>Dikarya</taxon>
        <taxon>Ascomycota</taxon>
        <taxon>Pezizomycotina</taxon>
        <taxon>Sordariomycetes</taxon>
        <taxon>Hypocreomycetidae</taxon>
        <taxon>Hypocreales</taxon>
        <taxon>Bionectriaceae</taxon>
        <taxon>Clonostachys</taxon>
    </lineage>
</organism>
<evidence type="ECO:0000259" key="8">
    <source>
        <dbReference type="Pfam" id="PF01243"/>
    </source>
</evidence>
<evidence type="ECO:0000256" key="6">
    <source>
        <dbReference type="ARBA" id="ARBA00022643"/>
    </source>
</evidence>
<gene>
    <name evidence="9" type="ORF">CLO192961_LOCUS381952</name>
</gene>
<evidence type="ECO:0000256" key="5">
    <source>
        <dbReference type="ARBA" id="ARBA00022630"/>
    </source>
</evidence>
<evidence type="ECO:0000313" key="10">
    <source>
        <dbReference type="Proteomes" id="UP000766486"/>
    </source>
</evidence>
<dbReference type="EMBL" id="CABFNS010000884">
    <property type="protein sequence ID" value="VUC34472.1"/>
    <property type="molecule type" value="Genomic_DNA"/>
</dbReference>
<name>A0ABY6UTD4_BIOOC</name>
<comment type="caution">
    <text evidence="9">The sequence shown here is derived from an EMBL/GenBank/DDBJ whole genome shotgun (WGS) entry which is preliminary data.</text>
</comment>
<dbReference type="InterPro" id="IPR012349">
    <property type="entry name" value="Split_barrel_FMN-bd"/>
</dbReference>
<keyword evidence="7" id="KW-0560">Oxidoreductase</keyword>
<dbReference type="EC" id="1.4.3.5" evidence="4"/>
<accession>A0ABY6UTD4</accession>
<keyword evidence="5" id="KW-0285">Flavoprotein</keyword>
<evidence type="ECO:0000256" key="2">
    <source>
        <dbReference type="ARBA" id="ARBA00004738"/>
    </source>
</evidence>
<evidence type="ECO:0000256" key="3">
    <source>
        <dbReference type="ARBA" id="ARBA00005037"/>
    </source>
</evidence>
<feature type="non-terminal residue" evidence="9">
    <location>
        <position position="164"/>
    </location>
</feature>
<evidence type="ECO:0000313" key="9">
    <source>
        <dbReference type="EMBL" id="VUC34472.1"/>
    </source>
</evidence>
<comment type="pathway">
    <text evidence="3">Cofactor metabolism; pyridoxal 5'-phosphate salvage; pyridoxal 5'-phosphate from pyridoxine 5'-phosphate: step 1/1.</text>
</comment>
<reference evidence="9 10" key="1">
    <citation type="submission" date="2019-06" db="EMBL/GenBank/DDBJ databases">
        <authorList>
            <person name="Broberg M."/>
        </authorList>
    </citation>
    <scope>NUCLEOTIDE SEQUENCE [LARGE SCALE GENOMIC DNA]</scope>
</reference>
<dbReference type="Pfam" id="PF01243">
    <property type="entry name" value="PNPOx_N"/>
    <property type="match status" value="1"/>
</dbReference>
<evidence type="ECO:0000256" key="7">
    <source>
        <dbReference type="ARBA" id="ARBA00023002"/>
    </source>
</evidence>
<dbReference type="Proteomes" id="UP000766486">
    <property type="component" value="Unassembled WGS sequence"/>
</dbReference>
<keyword evidence="6" id="KW-0288">FMN</keyword>
<dbReference type="PANTHER" id="PTHR10851">
    <property type="entry name" value="PYRIDOXINE-5-PHOSPHATE OXIDASE"/>
    <property type="match status" value="1"/>
</dbReference>
<protein>
    <recommendedName>
        <fullName evidence="4">pyridoxal 5'-phosphate synthase</fullName>
        <ecNumber evidence="4">1.4.3.5</ecNumber>
    </recommendedName>
</protein>
<dbReference type="SUPFAM" id="SSF50475">
    <property type="entry name" value="FMN-binding split barrel"/>
    <property type="match status" value="1"/>
</dbReference>
<evidence type="ECO:0000256" key="4">
    <source>
        <dbReference type="ARBA" id="ARBA00012801"/>
    </source>
</evidence>
<comment type="cofactor">
    <cofactor evidence="1">
        <name>FMN</name>
        <dbReference type="ChEBI" id="CHEBI:58210"/>
    </cofactor>
</comment>
<proteinExistence type="predicted"/>
<keyword evidence="10" id="KW-1185">Reference proteome</keyword>
<sequence>MALHSAPDKLISISKKKTKLTAPPLGTGPPSVVAPAGSQAHGQAEQFTLGKLHRSDLNPTSPIAQFNTWFSQAQKATTTVTNQQQPLVAHPEACTLSTASLPSGRVTSRVVYLKELDAEGGFVVYSNLSTSRKARDLETNPHAALLFYWEGLQRQVRVEGVATR</sequence>
<dbReference type="InterPro" id="IPR000659">
    <property type="entry name" value="Pyridox_Oxase"/>
</dbReference>
<dbReference type="PANTHER" id="PTHR10851:SF0">
    <property type="entry name" value="PYRIDOXINE-5'-PHOSPHATE OXIDASE"/>
    <property type="match status" value="1"/>
</dbReference>
<evidence type="ECO:0000256" key="1">
    <source>
        <dbReference type="ARBA" id="ARBA00001917"/>
    </source>
</evidence>
<dbReference type="Gene3D" id="2.30.110.10">
    <property type="entry name" value="Electron Transport, Fmn-binding Protein, Chain A"/>
    <property type="match status" value="1"/>
</dbReference>
<dbReference type="InterPro" id="IPR011576">
    <property type="entry name" value="Pyridox_Oxase_N"/>
</dbReference>
<feature type="domain" description="Pyridoxamine 5'-phosphate oxidase N-terminal" evidence="8">
    <location>
        <begin position="82"/>
        <end position="163"/>
    </location>
</feature>
<comment type="pathway">
    <text evidence="2">Cofactor metabolism; pyridoxal 5'-phosphate salvage; pyridoxal 5'-phosphate from pyridoxamine 5'-phosphate: step 1/1.</text>
</comment>